<keyword evidence="1" id="KW-0175">Coiled coil</keyword>
<evidence type="ECO:0000313" key="3">
    <source>
        <dbReference type="Proteomes" id="UP001362899"/>
    </source>
</evidence>
<dbReference type="Proteomes" id="UP001362899">
    <property type="component" value="Unassembled WGS sequence"/>
</dbReference>
<reference evidence="2 3" key="1">
    <citation type="journal article" date="2023" name="Elife">
        <title>Identification of key yeast species and microbe-microbe interactions impacting larval growth of Drosophila in the wild.</title>
        <authorList>
            <person name="Mure A."/>
            <person name="Sugiura Y."/>
            <person name="Maeda R."/>
            <person name="Honda K."/>
            <person name="Sakurai N."/>
            <person name="Takahashi Y."/>
            <person name="Watada M."/>
            <person name="Katoh T."/>
            <person name="Gotoh A."/>
            <person name="Gotoh Y."/>
            <person name="Taniguchi I."/>
            <person name="Nakamura K."/>
            <person name="Hayashi T."/>
            <person name="Katayama T."/>
            <person name="Uemura T."/>
            <person name="Hattori Y."/>
        </authorList>
    </citation>
    <scope>NUCLEOTIDE SEQUENCE [LARGE SCALE GENOMIC DNA]</scope>
    <source>
        <strain evidence="2 3">SB-73</strain>
    </source>
</reference>
<proteinExistence type="predicted"/>
<accession>A0AAV5RLJ6</accession>
<dbReference type="EMBL" id="BTGC01000008">
    <property type="protein sequence ID" value="GMM52405.1"/>
    <property type="molecule type" value="Genomic_DNA"/>
</dbReference>
<dbReference type="AlphaFoldDB" id="A0AAV5RLJ6"/>
<organism evidence="2 3">
    <name type="scientific">Starmerella bacillaris</name>
    <name type="common">Yeast</name>
    <name type="synonym">Candida zemplinina</name>
    <dbReference type="NCBI Taxonomy" id="1247836"/>
    <lineage>
        <taxon>Eukaryota</taxon>
        <taxon>Fungi</taxon>
        <taxon>Dikarya</taxon>
        <taxon>Ascomycota</taxon>
        <taxon>Saccharomycotina</taxon>
        <taxon>Dipodascomycetes</taxon>
        <taxon>Dipodascales</taxon>
        <taxon>Trichomonascaceae</taxon>
        <taxon>Starmerella</taxon>
    </lineage>
</organism>
<gene>
    <name evidence="2" type="ORF">DASB73_033680</name>
</gene>
<keyword evidence="3" id="KW-1185">Reference proteome</keyword>
<dbReference type="Pfam" id="PF14712">
    <property type="entry name" value="Snapin_Pallidin"/>
    <property type="match status" value="1"/>
</dbReference>
<name>A0AAV5RLJ6_STABA</name>
<protein>
    <submittedName>
        <fullName evidence="2">Uncharacterized protein</fullName>
    </submittedName>
</protein>
<feature type="coiled-coil region" evidence="1">
    <location>
        <begin position="54"/>
        <end position="92"/>
    </location>
</feature>
<comment type="caution">
    <text evidence="2">The sequence shown here is derived from an EMBL/GenBank/DDBJ whole genome shotgun (WGS) entry which is preliminary data.</text>
</comment>
<evidence type="ECO:0000256" key="1">
    <source>
        <dbReference type="SAM" id="Coils"/>
    </source>
</evidence>
<evidence type="ECO:0000313" key="2">
    <source>
        <dbReference type="EMBL" id="GMM52405.1"/>
    </source>
</evidence>
<sequence length="94" mass="10660">MESFLCEILENKISIAESKCSHLRDAQDELVACTNVLDRRLDKISANVQELGKEKEAMAKLNELKKRVQNVNKMLTSSLKRLENANAKLNNENS</sequence>
<dbReference type="InterPro" id="IPR028119">
    <property type="entry name" value="Snapin/Pallidin/Snn1"/>
</dbReference>